<dbReference type="Pfam" id="PF07734">
    <property type="entry name" value="FBA_1"/>
    <property type="match status" value="1"/>
</dbReference>
<protein>
    <submittedName>
        <fullName evidence="2">F-box/kelch-repeat protein</fullName>
    </submittedName>
</protein>
<name>A0ABD0ZSH5_CARAN</name>
<accession>A0ABD0ZSH5</accession>
<dbReference type="PROSITE" id="PS50181">
    <property type="entry name" value="FBOX"/>
    <property type="match status" value="1"/>
</dbReference>
<reference evidence="2 3" key="1">
    <citation type="submission" date="2024-04" db="EMBL/GenBank/DDBJ databases">
        <title>Genome assembly C_amara_ONT_v2.</title>
        <authorList>
            <person name="Yant L."/>
            <person name="Moore C."/>
            <person name="Slenker M."/>
        </authorList>
    </citation>
    <scope>NUCLEOTIDE SEQUENCE [LARGE SCALE GENOMIC DNA]</scope>
    <source>
        <tissue evidence="2">Leaf</tissue>
    </source>
</reference>
<dbReference type="InterPro" id="IPR050796">
    <property type="entry name" value="SCF_F-box_component"/>
</dbReference>
<dbReference type="AlphaFoldDB" id="A0ABD0ZSH5"/>
<evidence type="ECO:0000313" key="3">
    <source>
        <dbReference type="Proteomes" id="UP001558713"/>
    </source>
</evidence>
<gene>
    <name evidence="2" type="ORF">V5N11_012146</name>
</gene>
<dbReference type="InterPro" id="IPR036047">
    <property type="entry name" value="F-box-like_dom_sf"/>
</dbReference>
<dbReference type="Gene3D" id="1.20.1280.50">
    <property type="match status" value="1"/>
</dbReference>
<dbReference type="CDD" id="cd22157">
    <property type="entry name" value="F-box_AtFBW1-like"/>
    <property type="match status" value="1"/>
</dbReference>
<sequence length="375" mass="43873">MMMSNLPQDLVEEILSRVPATSLKQLRPTCKRWNALFNDQGFTQKHFRKATKESMVLMRMDCRVCLMSIDLNVAPPSIEFKGTLSLKHDISTSKEVDIVEFFHCDGLLLCKTYEYRLVVWNPCMGEARWIQLRADNKNYSRFALGYENNKSYHSYKILRCWGYVPHNKVLENRVVFGFKNHGFEIYAFSSDSWRVLDDVGFHRFLPSNGVSVKGNAYWIAIDENDKHEFLLSFDFTQENFKRLCLPPLLDNFSRFRTILAVGEEQLALIKQSDINNSTSKMEIWLTNKIDTVLQWSKSFTVDLPICVDHFSYGMTFSVDMEKKVVVCCGKHSQKPMYIIGEDHRYYREIPNGESNYRSFLGKYMYNYVPSLVQIQ</sequence>
<proteinExistence type="predicted"/>
<dbReference type="PANTHER" id="PTHR31672">
    <property type="entry name" value="BNACNNG10540D PROTEIN"/>
    <property type="match status" value="1"/>
</dbReference>
<dbReference type="SUPFAM" id="SSF81383">
    <property type="entry name" value="F-box domain"/>
    <property type="match status" value="1"/>
</dbReference>
<dbReference type="InterPro" id="IPR006527">
    <property type="entry name" value="F-box-assoc_dom_typ1"/>
</dbReference>
<dbReference type="PANTHER" id="PTHR31672:SF13">
    <property type="entry name" value="F-BOX PROTEIN CPR30-LIKE"/>
    <property type="match status" value="1"/>
</dbReference>
<organism evidence="2 3">
    <name type="scientific">Cardamine amara subsp. amara</name>
    <dbReference type="NCBI Taxonomy" id="228776"/>
    <lineage>
        <taxon>Eukaryota</taxon>
        <taxon>Viridiplantae</taxon>
        <taxon>Streptophyta</taxon>
        <taxon>Embryophyta</taxon>
        <taxon>Tracheophyta</taxon>
        <taxon>Spermatophyta</taxon>
        <taxon>Magnoliopsida</taxon>
        <taxon>eudicotyledons</taxon>
        <taxon>Gunneridae</taxon>
        <taxon>Pentapetalae</taxon>
        <taxon>rosids</taxon>
        <taxon>malvids</taxon>
        <taxon>Brassicales</taxon>
        <taxon>Brassicaceae</taxon>
        <taxon>Cardamineae</taxon>
        <taxon>Cardamine</taxon>
    </lineage>
</organism>
<dbReference type="EMBL" id="JBANAX010000688">
    <property type="protein sequence ID" value="KAL1197570.1"/>
    <property type="molecule type" value="Genomic_DNA"/>
</dbReference>
<feature type="domain" description="F-box" evidence="1">
    <location>
        <begin position="1"/>
        <end position="50"/>
    </location>
</feature>
<evidence type="ECO:0000313" key="2">
    <source>
        <dbReference type="EMBL" id="KAL1197570.1"/>
    </source>
</evidence>
<dbReference type="NCBIfam" id="TIGR01640">
    <property type="entry name" value="F_box_assoc_1"/>
    <property type="match status" value="1"/>
</dbReference>
<dbReference type="Proteomes" id="UP001558713">
    <property type="component" value="Unassembled WGS sequence"/>
</dbReference>
<dbReference type="SMART" id="SM00256">
    <property type="entry name" value="FBOX"/>
    <property type="match status" value="1"/>
</dbReference>
<evidence type="ECO:0000259" key="1">
    <source>
        <dbReference type="PROSITE" id="PS50181"/>
    </source>
</evidence>
<comment type="caution">
    <text evidence="2">The sequence shown here is derived from an EMBL/GenBank/DDBJ whole genome shotgun (WGS) entry which is preliminary data.</text>
</comment>
<dbReference type="InterPro" id="IPR001810">
    <property type="entry name" value="F-box_dom"/>
</dbReference>
<keyword evidence="3" id="KW-1185">Reference proteome</keyword>
<dbReference type="InterPro" id="IPR017451">
    <property type="entry name" value="F-box-assoc_interact_dom"/>
</dbReference>
<dbReference type="Pfam" id="PF00646">
    <property type="entry name" value="F-box"/>
    <property type="match status" value="1"/>
</dbReference>